<dbReference type="GO" id="GO:0005840">
    <property type="term" value="C:ribosome"/>
    <property type="evidence" value="ECO:0007669"/>
    <property type="project" value="InterPro"/>
</dbReference>
<dbReference type="HOGENOM" id="CLU_3210336_0_0_1"/>
<dbReference type="GO" id="GO:0006412">
    <property type="term" value="P:translation"/>
    <property type="evidence" value="ECO:0007669"/>
    <property type="project" value="InterPro"/>
</dbReference>
<organism evidence="1 2">
    <name type="scientific">Megaselia scalaris</name>
    <name type="common">Humpbacked fly</name>
    <name type="synonym">Phora scalaris</name>
    <dbReference type="NCBI Taxonomy" id="36166"/>
    <lineage>
        <taxon>Eukaryota</taxon>
        <taxon>Metazoa</taxon>
        <taxon>Ecdysozoa</taxon>
        <taxon>Arthropoda</taxon>
        <taxon>Hexapoda</taxon>
        <taxon>Insecta</taxon>
        <taxon>Pterygota</taxon>
        <taxon>Neoptera</taxon>
        <taxon>Endopterygota</taxon>
        <taxon>Diptera</taxon>
        <taxon>Brachycera</taxon>
        <taxon>Muscomorpha</taxon>
        <taxon>Platypezoidea</taxon>
        <taxon>Phoridae</taxon>
        <taxon>Megaseliini</taxon>
        <taxon>Megaselia</taxon>
    </lineage>
</organism>
<dbReference type="GO" id="GO:0003735">
    <property type="term" value="F:structural constituent of ribosome"/>
    <property type="evidence" value="ECO:0007669"/>
    <property type="project" value="InterPro"/>
</dbReference>
<evidence type="ECO:0000313" key="2">
    <source>
        <dbReference type="Proteomes" id="UP000015102"/>
    </source>
</evidence>
<sequence length="45" mass="5426">MPTRYTVVTSPWKRSTKDLKDPAKRKTHRFQTRVKFESRYKAGKN</sequence>
<dbReference type="Pfam" id="PF01777">
    <property type="entry name" value="Ribosomal_L27e"/>
    <property type="match status" value="1"/>
</dbReference>
<dbReference type="Gene3D" id="2.30.30.770">
    <property type="match status" value="1"/>
</dbReference>
<dbReference type="AlphaFoldDB" id="T1H638"/>
<name>T1H638_MEGSC</name>
<proteinExistence type="predicted"/>
<reference evidence="1" key="2">
    <citation type="submission" date="2015-06" db="UniProtKB">
        <authorList>
            <consortium name="EnsemblMetazoa"/>
        </authorList>
    </citation>
    <scope>IDENTIFICATION</scope>
</reference>
<keyword evidence="2" id="KW-1185">Reference proteome</keyword>
<dbReference type="InterPro" id="IPR001141">
    <property type="entry name" value="Ribosomal_eL27"/>
</dbReference>
<dbReference type="InterPro" id="IPR038655">
    <property type="entry name" value="Ribosomal_eL27_sf"/>
</dbReference>
<dbReference type="Proteomes" id="UP000015102">
    <property type="component" value="Unassembled WGS sequence"/>
</dbReference>
<evidence type="ECO:0000313" key="1">
    <source>
        <dbReference type="EnsemblMetazoa" id="MESCA012171-PA"/>
    </source>
</evidence>
<accession>T1H638</accession>
<dbReference type="STRING" id="36166.T1H638"/>
<protein>
    <submittedName>
        <fullName evidence="1">Uncharacterized protein</fullName>
    </submittedName>
</protein>
<reference evidence="2" key="1">
    <citation type="submission" date="2013-02" db="EMBL/GenBank/DDBJ databases">
        <authorList>
            <person name="Hughes D."/>
        </authorList>
    </citation>
    <scope>NUCLEOTIDE SEQUENCE</scope>
    <source>
        <strain>Durham</strain>
        <strain evidence="2">NC isolate 2 -- Noor lab</strain>
    </source>
</reference>
<dbReference type="EnsemblMetazoa" id="MESCA012171-RA">
    <property type="protein sequence ID" value="MESCA012171-PA"/>
    <property type="gene ID" value="MESCA012171"/>
</dbReference>